<dbReference type="EMBL" id="CACVKT020001887">
    <property type="protein sequence ID" value="CAC5373215.1"/>
    <property type="molecule type" value="Genomic_DNA"/>
</dbReference>
<evidence type="ECO:0000256" key="10">
    <source>
        <dbReference type="ARBA" id="ARBA00093678"/>
    </source>
</evidence>
<dbReference type="InterPro" id="IPR049941">
    <property type="entry name" value="LPLAT_7/PORCN-like"/>
</dbReference>
<evidence type="ECO:0000256" key="9">
    <source>
        <dbReference type="ARBA" id="ARBA00025707"/>
    </source>
</evidence>
<sequence>MQDDVIYGIILVLSFGIGLFVRQITDPERKRLICSIAGAVLAVVNCHIHIYHSLVLVIGICLLIKFCGPRKCQLYGYVWCFGYLVFFRTCHHFGLPKPSPVSNALQLFLTLKLVALGFEIHDTHELSKKGDAPEEETTLQRKYRSIYPSSIDILQYSYCYIGLFTGPYYKYRTYEDFIQNRNSPNIPVKEFIIERLKYIPVIAVTFLGMSQYFSIQYVETDEFYEHPFWFRLFYMVPMFMIFRTRLYMAWLVSESMCMTSSLGAYPVEAKAKYGQGPTDLSGLDKRVAITMAVSAFWHGIHPGYYLSFMLVPVIVYAEDAMISTFRKNSSEQMQYWFDWACFGK</sequence>
<keyword evidence="6 11" id="KW-1133">Transmembrane helix</keyword>
<dbReference type="OrthoDB" id="7663182at2759"/>
<dbReference type="GO" id="GO:0071617">
    <property type="term" value="F:lysophospholipid acyltransferase activity"/>
    <property type="evidence" value="ECO:0007669"/>
    <property type="project" value="TreeGrafter"/>
</dbReference>
<dbReference type="InterPro" id="IPR004299">
    <property type="entry name" value="MBOAT_fam"/>
</dbReference>
<feature type="transmembrane region" description="Helical" evidence="11">
    <location>
        <begin position="36"/>
        <end position="64"/>
    </location>
</feature>
<feature type="transmembrane region" description="Helical" evidence="11">
    <location>
        <begin position="76"/>
        <end position="95"/>
    </location>
</feature>
<dbReference type="GO" id="GO:0006661">
    <property type="term" value="P:phosphatidylinositol biosynthetic process"/>
    <property type="evidence" value="ECO:0007669"/>
    <property type="project" value="TreeGrafter"/>
</dbReference>
<dbReference type="PANTHER" id="PTHR13906:SF16">
    <property type="entry name" value="LYSOPHOSPHOLIPID ACYLTRANSFERASE 7"/>
    <property type="match status" value="1"/>
</dbReference>
<dbReference type="PANTHER" id="PTHR13906">
    <property type="entry name" value="PORCUPINE"/>
    <property type="match status" value="1"/>
</dbReference>
<keyword evidence="13" id="KW-1185">Reference proteome</keyword>
<feature type="transmembrane region" description="Helical" evidence="11">
    <location>
        <begin position="5"/>
        <end position="24"/>
    </location>
</feature>
<evidence type="ECO:0000256" key="8">
    <source>
        <dbReference type="ARBA" id="ARBA00023315"/>
    </source>
</evidence>
<keyword evidence="5 11" id="KW-0812">Transmembrane</keyword>
<keyword evidence="7 11" id="KW-0472">Membrane</keyword>
<evidence type="ECO:0000256" key="2">
    <source>
        <dbReference type="ARBA" id="ARBA00005074"/>
    </source>
</evidence>
<evidence type="ECO:0000256" key="1">
    <source>
        <dbReference type="ARBA" id="ARBA00004141"/>
    </source>
</evidence>
<comment type="pathway">
    <text evidence="9">Phospholipid metabolism.</text>
</comment>
<evidence type="ECO:0000256" key="11">
    <source>
        <dbReference type="SAM" id="Phobius"/>
    </source>
</evidence>
<dbReference type="GO" id="GO:0044233">
    <property type="term" value="C:mitochondria-associated endoplasmic reticulum membrane contact site"/>
    <property type="evidence" value="ECO:0007669"/>
    <property type="project" value="TreeGrafter"/>
</dbReference>
<dbReference type="GO" id="GO:0016020">
    <property type="term" value="C:membrane"/>
    <property type="evidence" value="ECO:0007669"/>
    <property type="project" value="UniProtKB-SubCell"/>
</dbReference>
<organism evidence="12 13">
    <name type="scientific">Mytilus coruscus</name>
    <name type="common">Sea mussel</name>
    <dbReference type="NCBI Taxonomy" id="42192"/>
    <lineage>
        <taxon>Eukaryota</taxon>
        <taxon>Metazoa</taxon>
        <taxon>Spiralia</taxon>
        <taxon>Lophotrochozoa</taxon>
        <taxon>Mollusca</taxon>
        <taxon>Bivalvia</taxon>
        <taxon>Autobranchia</taxon>
        <taxon>Pteriomorphia</taxon>
        <taxon>Mytilida</taxon>
        <taxon>Mytiloidea</taxon>
        <taxon>Mytilidae</taxon>
        <taxon>Mytilinae</taxon>
        <taxon>Mytilus</taxon>
    </lineage>
</organism>
<dbReference type="GO" id="GO:0030258">
    <property type="term" value="P:lipid modification"/>
    <property type="evidence" value="ECO:0007669"/>
    <property type="project" value="TreeGrafter"/>
</dbReference>
<keyword evidence="4 12" id="KW-0808">Transferase</keyword>
<evidence type="ECO:0000256" key="4">
    <source>
        <dbReference type="ARBA" id="ARBA00022679"/>
    </source>
</evidence>
<name>A0A6J8ASC2_MYTCO</name>
<proteinExistence type="inferred from homology"/>
<feature type="transmembrane region" description="Helical" evidence="11">
    <location>
        <begin position="198"/>
        <end position="217"/>
    </location>
</feature>
<dbReference type="Pfam" id="PF03062">
    <property type="entry name" value="MBOAT"/>
    <property type="match status" value="2"/>
</dbReference>
<evidence type="ECO:0000256" key="7">
    <source>
        <dbReference type="ARBA" id="ARBA00023136"/>
    </source>
</evidence>
<keyword evidence="8 12" id="KW-0012">Acyltransferase</keyword>
<gene>
    <name evidence="12" type="ORF">MCOR_11050</name>
</gene>
<reference evidence="12 13" key="1">
    <citation type="submission" date="2020-06" db="EMBL/GenBank/DDBJ databases">
        <authorList>
            <person name="Li R."/>
            <person name="Bekaert M."/>
        </authorList>
    </citation>
    <scope>NUCLEOTIDE SEQUENCE [LARGE SCALE GENOMIC DNA]</scope>
    <source>
        <strain evidence="13">wild</strain>
    </source>
</reference>
<dbReference type="AlphaFoldDB" id="A0A6J8ASC2"/>
<comment type="subcellular location">
    <subcellularLocation>
        <location evidence="1">Membrane</location>
        <topology evidence="1">Multi-pass membrane protein</topology>
    </subcellularLocation>
</comment>
<dbReference type="Proteomes" id="UP000507470">
    <property type="component" value="Unassembled WGS sequence"/>
</dbReference>
<accession>A0A6J8ASC2</accession>
<evidence type="ECO:0000256" key="5">
    <source>
        <dbReference type="ARBA" id="ARBA00022692"/>
    </source>
</evidence>
<evidence type="ECO:0000313" key="13">
    <source>
        <dbReference type="Proteomes" id="UP000507470"/>
    </source>
</evidence>
<evidence type="ECO:0000256" key="6">
    <source>
        <dbReference type="ARBA" id="ARBA00022989"/>
    </source>
</evidence>
<evidence type="ECO:0000256" key="3">
    <source>
        <dbReference type="ARBA" id="ARBA00010323"/>
    </source>
</evidence>
<comment type="similarity">
    <text evidence="3">Belongs to the membrane-bound acyltransferase family.</text>
</comment>
<comment type="pathway">
    <text evidence="2">Lipid metabolism; phospholipid metabolism.</text>
</comment>
<evidence type="ECO:0000313" key="12">
    <source>
        <dbReference type="EMBL" id="CAC5373215.1"/>
    </source>
</evidence>
<feature type="transmembrane region" description="Helical" evidence="11">
    <location>
        <begin position="229"/>
        <end position="252"/>
    </location>
</feature>
<protein>
    <recommendedName>
        <fullName evidence="10">Lysophospholipid acyltransferase 7</fullName>
    </recommendedName>
</protein>